<dbReference type="SUPFAM" id="SSF51182">
    <property type="entry name" value="RmlC-like cupins"/>
    <property type="match status" value="1"/>
</dbReference>
<accession>A0A382ZIL5</accession>
<proteinExistence type="predicted"/>
<sequence length="230" mass="26121">MTMTEDKRIQKPRGPIKELKGPTVVRYDEATRFLWGDSEGGHVNDLIYGGGSRISSFMYTLPPGGSFRASKTWKPKYDEHRLYYVYQGMLVAHEPETGQIAVAHEGEAVFWKGDKYHFCYNPGQKETLILDVWAPGGFPLDLVELELSLQKPDLEEIVNGRFDLLGKWPMSRPQYEKESWNNGDMMTITRADCLHVLSGHDHPLLVDIFCSTEEFTNGYIDVPPGFLSDG</sequence>
<name>A0A382ZIL5_9ZZZZ</name>
<dbReference type="Gene3D" id="2.60.120.10">
    <property type="entry name" value="Jelly Rolls"/>
    <property type="match status" value="1"/>
</dbReference>
<dbReference type="EMBL" id="UINC01184030">
    <property type="protein sequence ID" value="SVD95059.1"/>
    <property type="molecule type" value="Genomic_DNA"/>
</dbReference>
<evidence type="ECO:0000313" key="1">
    <source>
        <dbReference type="EMBL" id="SVD95059.1"/>
    </source>
</evidence>
<reference evidence="1" key="1">
    <citation type="submission" date="2018-05" db="EMBL/GenBank/DDBJ databases">
        <authorList>
            <person name="Lanie J.A."/>
            <person name="Ng W.-L."/>
            <person name="Kazmierczak K.M."/>
            <person name="Andrzejewski T.M."/>
            <person name="Davidsen T.M."/>
            <person name="Wayne K.J."/>
            <person name="Tettelin H."/>
            <person name="Glass J.I."/>
            <person name="Rusch D."/>
            <person name="Podicherti R."/>
            <person name="Tsui H.-C.T."/>
            <person name="Winkler M.E."/>
        </authorList>
    </citation>
    <scope>NUCLEOTIDE SEQUENCE</scope>
</reference>
<feature type="non-terminal residue" evidence="1">
    <location>
        <position position="230"/>
    </location>
</feature>
<dbReference type="InterPro" id="IPR011051">
    <property type="entry name" value="RmlC_Cupin_sf"/>
</dbReference>
<organism evidence="1">
    <name type="scientific">marine metagenome</name>
    <dbReference type="NCBI Taxonomy" id="408172"/>
    <lineage>
        <taxon>unclassified sequences</taxon>
        <taxon>metagenomes</taxon>
        <taxon>ecological metagenomes</taxon>
    </lineage>
</organism>
<dbReference type="InterPro" id="IPR014710">
    <property type="entry name" value="RmlC-like_jellyroll"/>
</dbReference>
<dbReference type="AlphaFoldDB" id="A0A382ZIL5"/>
<gene>
    <name evidence="1" type="ORF">METZ01_LOCUS447913</name>
</gene>
<evidence type="ECO:0008006" key="2">
    <source>
        <dbReference type="Google" id="ProtNLM"/>
    </source>
</evidence>
<protein>
    <recommendedName>
        <fullName evidence="2">Cupin 2 conserved barrel domain-containing protein</fullName>
    </recommendedName>
</protein>